<dbReference type="Proteomes" id="UP000282957">
    <property type="component" value="Unassembled WGS sequence"/>
</dbReference>
<name>A0A437MG71_9PROT</name>
<dbReference type="AlphaFoldDB" id="A0A437MG71"/>
<feature type="transmembrane region" description="Helical" evidence="8">
    <location>
        <begin position="42"/>
        <end position="60"/>
    </location>
</feature>
<feature type="transmembrane region" description="Helical" evidence="8">
    <location>
        <begin position="67"/>
        <end position="86"/>
    </location>
</feature>
<proteinExistence type="inferred from homology"/>
<gene>
    <name evidence="9" type="ORF">EOD42_09590</name>
</gene>
<keyword evidence="4 8" id="KW-1003">Cell membrane</keyword>
<feature type="transmembrane region" description="Helical" evidence="8">
    <location>
        <begin position="162"/>
        <end position="183"/>
    </location>
</feature>
<dbReference type="GO" id="GO:0005886">
    <property type="term" value="C:plasma membrane"/>
    <property type="evidence" value="ECO:0007669"/>
    <property type="project" value="UniProtKB-SubCell"/>
</dbReference>
<keyword evidence="10" id="KW-1185">Reference proteome</keyword>
<dbReference type="InterPro" id="IPR002781">
    <property type="entry name" value="TM_pro_TauE-like"/>
</dbReference>
<evidence type="ECO:0000256" key="7">
    <source>
        <dbReference type="ARBA" id="ARBA00023136"/>
    </source>
</evidence>
<organism evidence="9 10">
    <name type="scientific">Rhodovarius crocodyli</name>
    <dbReference type="NCBI Taxonomy" id="1979269"/>
    <lineage>
        <taxon>Bacteria</taxon>
        <taxon>Pseudomonadati</taxon>
        <taxon>Pseudomonadota</taxon>
        <taxon>Alphaproteobacteria</taxon>
        <taxon>Acetobacterales</taxon>
        <taxon>Roseomonadaceae</taxon>
        <taxon>Rhodovarius</taxon>
    </lineage>
</organism>
<sequence length="241" mass="25006">MWFLLGGALVAGLARGFSGFGAALIFMPLASAAIGARMAAPLLLAVDGITSLGLLPRAWAMANRREVAVMTMGCAMGTPIGTYVLTHADPLFIRWAIVGVVIMALALLMSGWRYRGQPRAALTLGVGAASGLFSGVAQVGGPPVVAYWLGGSIPVATVRANIMLYFAAAAVVTGISFAVAGLFVRDLLYYAILTAPLYAVGVFIGSRLFGLASERTFRRVCYGLIVAAALLGLPLLDGVLR</sequence>
<keyword evidence="5 8" id="KW-0812">Transmembrane</keyword>
<comment type="caution">
    <text evidence="9">The sequence shown here is derived from an EMBL/GenBank/DDBJ whole genome shotgun (WGS) entry which is preliminary data.</text>
</comment>
<evidence type="ECO:0000256" key="4">
    <source>
        <dbReference type="ARBA" id="ARBA00022475"/>
    </source>
</evidence>
<evidence type="ECO:0000256" key="8">
    <source>
        <dbReference type="RuleBase" id="RU363041"/>
    </source>
</evidence>
<evidence type="ECO:0000256" key="5">
    <source>
        <dbReference type="ARBA" id="ARBA00022692"/>
    </source>
</evidence>
<keyword evidence="7 8" id="KW-0472">Membrane</keyword>
<evidence type="ECO:0000256" key="2">
    <source>
        <dbReference type="ARBA" id="ARBA00009142"/>
    </source>
</evidence>
<dbReference type="PANTHER" id="PTHR30269:SF37">
    <property type="entry name" value="MEMBRANE TRANSPORTER PROTEIN"/>
    <property type="match status" value="1"/>
</dbReference>
<evidence type="ECO:0000256" key="6">
    <source>
        <dbReference type="ARBA" id="ARBA00022989"/>
    </source>
</evidence>
<dbReference type="InterPro" id="IPR052017">
    <property type="entry name" value="TSUP"/>
</dbReference>
<reference evidence="9 10" key="1">
    <citation type="submission" date="2019-01" db="EMBL/GenBank/DDBJ databases">
        <authorList>
            <person name="Chen W.-M."/>
        </authorList>
    </citation>
    <scope>NUCLEOTIDE SEQUENCE [LARGE SCALE GENOMIC DNA]</scope>
    <source>
        <strain evidence="9 10">CCP-6</strain>
    </source>
</reference>
<accession>A0A437MG71</accession>
<feature type="transmembrane region" description="Helical" evidence="8">
    <location>
        <begin position="221"/>
        <end position="240"/>
    </location>
</feature>
<dbReference type="PANTHER" id="PTHR30269">
    <property type="entry name" value="TRANSMEMBRANE PROTEIN YFCA"/>
    <property type="match status" value="1"/>
</dbReference>
<protein>
    <recommendedName>
        <fullName evidence="8">Probable membrane transporter protein</fullName>
    </recommendedName>
</protein>
<dbReference type="Pfam" id="PF01925">
    <property type="entry name" value="TauE"/>
    <property type="match status" value="1"/>
</dbReference>
<comment type="subcellular location">
    <subcellularLocation>
        <location evidence="1 8">Cell membrane</location>
        <topology evidence="1 8">Multi-pass membrane protein</topology>
    </subcellularLocation>
</comment>
<feature type="transmembrane region" description="Helical" evidence="8">
    <location>
        <begin position="92"/>
        <end position="112"/>
    </location>
</feature>
<evidence type="ECO:0000256" key="1">
    <source>
        <dbReference type="ARBA" id="ARBA00004651"/>
    </source>
</evidence>
<comment type="similarity">
    <text evidence="2 8">Belongs to the 4-toluene sulfonate uptake permease (TSUP) (TC 2.A.102) family.</text>
</comment>
<evidence type="ECO:0000313" key="9">
    <source>
        <dbReference type="EMBL" id="RVT96660.1"/>
    </source>
</evidence>
<dbReference type="OrthoDB" id="9795324at2"/>
<evidence type="ECO:0000256" key="3">
    <source>
        <dbReference type="ARBA" id="ARBA00022448"/>
    </source>
</evidence>
<keyword evidence="3" id="KW-0813">Transport</keyword>
<dbReference type="EMBL" id="SACL01000003">
    <property type="protein sequence ID" value="RVT96660.1"/>
    <property type="molecule type" value="Genomic_DNA"/>
</dbReference>
<keyword evidence="6 8" id="KW-1133">Transmembrane helix</keyword>
<evidence type="ECO:0000313" key="10">
    <source>
        <dbReference type="Proteomes" id="UP000282957"/>
    </source>
</evidence>
<feature type="transmembrane region" description="Helical" evidence="8">
    <location>
        <begin position="189"/>
        <end position="209"/>
    </location>
</feature>
<dbReference type="RefSeq" id="WP_127787312.1">
    <property type="nucleotide sequence ID" value="NZ_SACL01000003.1"/>
</dbReference>